<protein>
    <submittedName>
        <fullName evidence="1 3">Uncharacterized protein</fullName>
    </submittedName>
</protein>
<dbReference type="WBParaSite" id="ASIM_0001302901-mRNA-1">
    <property type="protein sequence ID" value="ASIM_0001302901-mRNA-1"/>
    <property type="gene ID" value="ASIM_0001302901"/>
</dbReference>
<proteinExistence type="predicted"/>
<evidence type="ECO:0000313" key="3">
    <source>
        <dbReference type="WBParaSite" id="ASIM_0001302901-mRNA-1"/>
    </source>
</evidence>
<name>A0A0M3JXF6_ANISI</name>
<keyword evidence="2" id="KW-1185">Reference proteome</keyword>
<reference evidence="1 2" key="2">
    <citation type="submission" date="2018-11" db="EMBL/GenBank/DDBJ databases">
        <authorList>
            <consortium name="Pathogen Informatics"/>
        </authorList>
    </citation>
    <scope>NUCLEOTIDE SEQUENCE [LARGE SCALE GENOMIC DNA]</scope>
</reference>
<dbReference type="Proteomes" id="UP000267096">
    <property type="component" value="Unassembled WGS sequence"/>
</dbReference>
<dbReference type="AlphaFoldDB" id="A0A0M3JXF6"/>
<gene>
    <name evidence="1" type="ORF">ASIM_LOCUS12495</name>
</gene>
<organism evidence="3">
    <name type="scientific">Anisakis simplex</name>
    <name type="common">Herring worm</name>
    <dbReference type="NCBI Taxonomy" id="6269"/>
    <lineage>
        <taxon>Eukaryota</taxon>
        <taxon>Metazoa</taxon>
        <taxon>Ecdysozoa</taxon>
        <taxon>Nematoda</taxon>
        <taxon>Chromadorea</taxon>
        <taxon>Rhabditida</taxon>
        <taxon>Spirurina</taxon>
        <taxon>Ascaridomorpha</taxon>
        <taxon>Ascaridoidea</taxon>
        <taxon>Anisakidae</taxon>
        <taxon>Anisakis</taxon>
        <taxon>Anisakis simplex complex</taxon>
    </lineage>
</organism>
<evidence type="ECO:0000313" key="1">
    <source>
        <dbReference type="EMBL" id="VDK47509.1"/>
    </source>
</evidence>
<dbReference type="EMBL" id="UYRR01031199">
    <property type="protein sequence ID" value="VDK47509.1"/>
    <property type="molecule type" value="Genomic_DNA"/>
</dbReference>
<reference evidence="3" key="1">
    <citation type="submission" date="2017-02" db="UniProtKB">
        <authorList>
            <consortium name="WormBaseParasite"/>
        </authorList>
    </citation>
    <scope>IDENTIFICATION</scope>
</reference>
<accession>A0A0M3JXF6</accession>
<evidence type="ECO:0000313" key="2">
    <source>
        <dbReference type="Proteomes" id="UP000267096"/>
    </source>
</evidence>
<sequence>MASQNESMQCITLTSGVMFDPSMPFTDPTLRIVFWRPECPEGTVGVREPIISTSFSNALRKSIFANCLLLSGMSGSCDRRI</sequence>